<dbReference type="InterPro" id="IPR006089">
    <property type="entry name" value="Acyl-CoA_DH_CS"/>
</dbReference>
<dbReference type="AlphaFoldDB" id="A0A915I733"/>
<dbReference type="GO" id="GO:0003995">
    <property type="term" value="F:acyl-CoA dehydrogenase activity"/>
    <property type="evidence" value="ECO:0007669"/>
    <property type="project" value="InterPro"/>
</dbReference>
<evidence type="ECO:0000259" key="7">
    <source>
        <dbReference type="Pfam" id="PF00441"/>
    </source>
</evidence>
<dbReference type="OMA" id="GMSQIIV"/>
<dbReference type="Proteomes" id="UP000887565">
    <property type="component" value="Unplaced"/>
</dbReference>
<dbReference type="InterPro" id="IPR009100">
    <property type="entry name" value="AcylCoA_DH/oxidase_NM_dom_sf"/>
</dbReference>
<accession>A0A915I733</accession>
<dbReference type="PANTHER" id="PTHR48083">
    <property type="entry name" value="MEDIUM-CHAIN SPECIFIC ACYL-COA DEHYDROGENASE, MITOCHONDRIAL-RELATED"/>
    <property type="match status" value="1"/>
</dbReference>
<reference evidence="10" key="1">
    <citation type="submission" date="2022-11" db="UniProtKB">
        <authorList>
            <consortium name="WormBaseParasite"/>
        </authorList>
    </citation>
    <scope>IDENTIFICATION</scope>
</reference>
<dbReference type="InterPro" id="IPR046373">
    <property type="entry name" value="Acyl-CoA_Oxase/DH_mid-dom_sf"/>
</dbReference>
<dbReference type="GO" id="GO:0005737">
    <property type="term" value="C:cytoplasm"/>
    <property type="evidence" value="ECO:0007669"/>
    <property type="project" value="TreeGrafter"/>
</dbReference>
<evidence type="ECO:0000313" key="9">
    <source>
        <dbReference type="Proteomes" id="UP000887565"/>
    </source>
</evidence>
<comment type="cofactor">
    <cofactor evidence="1 6">
        <name>FAD</name>
        <dbReference type="ChEBI" id="CHEBI:57692"/>
    </cofactor>
</comment>
<evidence type="ECO:0000256" key="1">
    <source>
        <dbReference type="ARBA" id="ARBA00001974"/>
    </source>
</evidence>
<dbReference type="InterPro" id="IPR009075">
    <property type="entry name" value="AcylCo_DH/oxidase_C"/>
</dbReference>
<dbReference type="CDD" id="cd00567">
    <property type="entry name" value="ACAD"/>
    <property type="match status" value="1"/>
</dbReference>
<keyword evidence="4 6" id="KW-0274">FAD</keyword>
<dbReference type="Pfam" id="PF02770">
    <property type="entry name" value="Acyl-CoA_dh_M"/>
    <property type="match status" value="1"/>
</dbReference>
<dbReference type="Gene3D" id="1.20.140.10">
    <property type="entry name" value="Butyryl-CoA Dehydrogenase, subunit A, domain 3"/>
    <property type="match status" value="1"/>
</dbReference>
<dbReference type="WBParaSite" id="nRc.2.0.1.t09681-RA">
    <property type="protein sequence ID" value="nRc.2.0.1.t09681-RA"/>
    <property type="gene ID" value="nRc.2.0.1.g09681"/>
</dbReference>
<dbReference type="Pfam" id="PF00441">
    <property type="entry name" value="Acyl-CoA_dh_1"/>
    <property type="match status" value="1"/>
</dbReference>
<evidence type="ECO:0000256" key="4">
    <source>
        <dbReference type="ARBA" id="ARBA00022827"/>
    </source>
</evidence>
<evidence type="ECO:0000256" key="3">
    <source>
        <dbReference type="ARBA" id="ARBA00022630"/>
    </source>
</evidence>
<dbReference type="GO" id="GO:0050660">
    <property type="term" value="F:flavin adenine dinucleotide binding"/>
    <property type="evidence" value="ECO:0007669"/>
    <property type="project" value="TreeGrafter"/>
</dbReference>
<dbReference type="PANTHER" id="PTHR48083:SF6">
    <property type="entry name" value="ACYL-COA DEHYDROGENASE 6"/>
    <property type="match status" value="1"/>
</dbReference>
<feature type="domain" description="Acyl-CoA dehydrogenase/oxidase C-terminal" evidence="7">
    <location>
        <begin position="112"/>
        <end position="258"/>
    </location>
</feature>
<feature type="domain" description="Acyl-CoA oxidase/dehydrogenase middle" evidence="8">
    <location>
        <begin position="15"/>
        <end position="100"/>
    </location>
</feature>
<evidence type="ECO:0000256" key="2">
    <source>
        <dbReference type="ARBA" id="ARBA00009347"/>
    </source>
</evidence>
<dbReference type="FunFam" id="2.40.110.10:FF:000002">
    <property type="entry name" value="Acyl-CoA dehydrogenase fadE12"/>
    <property type="match status" value="1"/>
</dbReference>
<dbReference type="Gene3D" id="2.40.110.10">
    <property type="entry name" value="Butyryl-CoA Dehydrogenase, subunit A, domain 2"/>
    <property type="match status" value="1"/>
</dbReference>
<keyword evidence="3 6" id="KW-0285">Flavoprotein</keyword>
<dbReference type="SUPFAM" id="SSF56645">
    <property type="entry name" value="Acyl-CoA dehydrogenase NM domain-like"/>
    <property type="match status" value="1"/>
</dbReference>
<dbReference type="SUPFAM" id="SSF47203">
    <property type="entry name" value="Acyl-CoA dehydrogenase C-terminal domain-like"/>
    <property type="match status" value="1"/>
</dbReference>
<organism evidence="9 10">
    <name type="scientific">Romanomermis culicivorax</name>
    <name type="common">Nematode worm</name>
    <dbReference type="NCBI Taxonomy" id="13658"/>
    <lineage>
        <taxon>Eukaryota</taxon>
        <taxon>Metazoa</taxon>
        <taxon>Ecdysozoa</taxon>
        <taxon>Nematoda</taxon>
        <taxon>Enoplea</taxon>
        <taxon>Dorylaimia</taxon>
        <taxon>Mermithida</taxon>
        <taxon>Mermithoidea</taxon>
        <taxon>Mermithidae</taxon>
        <taxon>Romanomermis</taxon>
    </lineage>
</organism>
<protein>
    <submittedName>
        <fullName evidence="10">Acyl-CoA dehydrogenase 6</fullName>
    </submittedName>
</protein>
<comment type="similarity">
    <text evidence="2 6">Belongs to the acyl-CoA dehydrogenase family.</text>
</comment>
<dbReference type="InterPro" id="IPR036250">
    <property type="entry name" value="AcylCo_DH-like_C"/>
</dbReference>
<keyword evidence="9" id="KW-1185">Reference proteome</keyword>
<dbReference type="PROSITE" id="PS00073">
    <property type="entry name" value="ACYL_COA_DH_2"/>
    <property type="match status" value="1"/>
</dbReference>
<evidence type="ECO:0000256" key="6">
    <source>
        <dbReference type="RuleBase" id="RU362125"/>
    </source>
</evidence>
<dbReference type="InterPro" id="IPR006091">
    <property type="entry name" value="Acyl-CoA_Oxase/DH_mid-dom"/>
</dbReference>
<evidence type="ECO:0000256" key="5">
    <source>
        <dbReference type="ARBA" id="ARBA00023002"/>
    </source>
</evidence>
<dbReference type="InterPro" id="IPR050741">
    <property type="entry name" value="Acyl-CoA_dehydrogenase"/>
</dbReference>
<keyword evidence="5 6" id="KW-0560">Oxidoreductase</keyword>
<sequence>MSRTKNPWQDGKDKCYTIKTTAKTSGDDLIINGSKMWITNGCQADWMCLLANTNPGEKNPHKNKSLICLPMKTRGVTVSRNIKKLGLNCSDTAEIFFEDVHVTTKNIIGQKGMGFFYLMLQFQIERLWAVAASLLPLERAIRLTIEYARDRKLCGRTVLDSQVIKFRLAEMQTEIELLRSLLYRAVAAHLNGEDVTKFASMCKLKSGRLSREVADSCLQIWGGMGFAHESPISRMYRDCRVISIAGGSDEVMLSIICKYMNILSKF</sequence>
<proteinExistence type="inferred from homology"/>
<dbReference type="GO" id="GO:0033539">
    <property type="term" value="P:fatty acid beta-oxidation using acyl-CoA dehydrogenase"/>
    <property type="evidence" value="ECO:0007669"/>
    <property type="project" value="TreeGrafter"/>
</dbReference>
<evidence type="ECO:0000313" key="10">
    <source>
        <dbReference type="WBParaSite" id="nRc.2.0.1.t09681-RA"/>
    </source>
</evidence>
<name>A0A915I733_ROMCU</name>
<evidence type="ECO:0000259" key="8">
    <source>
        <dbReference type="Pfam" id="PF02770"/>
    </source>
</evidence>